<feature type="region of interest" description="Disordered" evidence="1">
    <location>
        <begin position="66"/>
        <end position="97"/>
    </location>
</feature>
<proteinExistence type="predicted"/>
<evidence type="ECO:0000256" key="1">
    <source>
        <dbReference type="SAM" id="MobiDB-lite"/>
    </source>
</evidence>
<gene>
    <name evidence="2" type="ORF">Y1Q_0014964</name>
</gene>
<keyword evidence="3" id="KW-1185">Reference proteome</keyword>
<dbReference type="Proteomes" id="UP000050525">
    <property type="component" value="Unassembled WGS sequence"/>
</dbReference>
<sequence>MRIAPPRRGVTAKRRGVVRFQRLADRALNLALTGQSVAPVASLSQRSCQIQSRSPRTIGTSIGSCCSATRGEPEEDQAVCRNRREADVRDRRQSQLRGGSFAESQAEAFCASYNGSLPSSLERQKTKLIDYIGLCQHRCMEWQPGGPATQQI</sequence>
<accession>A0A151N8M9</accession>
<evidence type="ECO:0000313" key="2">
    <source>
        <dbReference type="EMBL" id="KYO33180.1"/>
    </source>
</evidence>
<dbReference type="EMBL" id="AKHW03003787">
    <property type="protein sequence ID" value="KYO33180.1"/>
    <property type="molecule type" value="Genomic_DNA"/>
</dbReference>
<protein>
    <submittedName>
        <fullName evidence="2">Uncharacterized protein</fullName>
    </submittedName>
</protein>
<feature type="compositionally biased region" description="Basic and acidic residues" evidence="1">
    <location>
        <begin position="82"/>
        <end position="93"/>
    </location>
</feature>
<organism evidence="2 3">
    <name type="scientific">Alligator mississippiensis</name>
    <name type="common">American alligator</name>
    <dbReference type="NCBI Taxonomy" id="8496"/>
    <lineage>
        <taxon>Eukaryota</taxon>
        <taxon>Metazoa</taxon>
        <taxon>Chordata</taxon>
        <taxon>Craniata</taxon>
        <taxon>Vertebrata</taxon>
        <taxon>Euteleostomi</taxon>
        <taxon>Archelosauria</taxon>
        <taxon>Archosauria</taxon>
        <taxon>Crocodylia</taxon>
        <taxon>Alligatoridae</taxon>
        <taxon>Alligatorinae</taxon>
        <taxon>Alligator</taxon>
    </lineage>
</organism>
<reference evidence="2 3" key="1">
    <citation type="journal article" date="2012" name="Genome Biol.">
        <title>Sequencing three crocodilian genomes to illuminate the evolution of archosaurs and amniotes.</title>
        <authorList>
            <person name="St John J.A."/>
            <person name="Braun E.L."/>
            <person name="Isberg S.R."/>
            <person name="Miles L.G."/>
            <person name="Chong A.Y."/>
            <person name="Gongora J."/>
            <person name="Dalzell P."/>
            <person name="Moran C."/>
            <person name="Bed'hom B."/>
            <person name="Abzhanov A."/>
            <person name="Burgess S.C."/>
            <person name="Cooksey A.M."/>
            <person name="Castoe T.A."/>
            <person name="Crawford N.G."/>
            <person name="Densmore L.D."/>
            <person name="Drew J.C."/>
            <person name="Edwards S.V."/>
            <person name="Faircloth B.C."/>
            <person name="Fujita M.K."/>
            <person name="Greenwold M.J."/>
            <person name="Hoffmann F.G."/>
            <person name="Howard J.M."/>
            <person name="Iguchi T."/>
            <person name="Janes D.E."/>
            <person name="Khan S.Y."/>
            <person name="Kohno S."/>
            <person name="de Koning A.J."/>
            <person name="Lance S.L."/>
            <person name="McCarthy F.M."/>
            <person name="McCormack J.E."/>
            <person name="Merchant M.E."/>
            <person name="Peterson D.G."/>
            <person name="Pollock D.D."/>
            <person name="Pourmand N."/>
            <person name="Raney B.J."/>
            <person name="Roessler K.A."/>
            <person name="Sanford J.R."/>
            <person name="Sawyer R.H."/>
            <person name="Schmidt C.J."/>
            <person name="Triplett E.W."/>
            <person name="Tuberville T.D."/>
            <person name="Venegas-Anaya M."/>
            <person name="Howard J.T."/>
            <person name="Jarvis E.D."/>
            <person name="Guillette L.J.Jr."/>
            <person name="Glenn T.C."/>
            <person name="Green R.E."/>
            <person name="Ray D.A."/>
        </authorList>
    </citation>
    <scope>NUCLEOTIDE SEQUENCE [LARGE SCALE GENOMIC DNA]</scope>
    <source>
        <strain evidence="2">KSC_2009_1</strain>
    </source>
</reference>
<dbReference type="AlphaFoldDB" id="A0A151N8M9"/>
<comment type="caution">
    <text evidence="2">The sequence shown here is derived from an EMBL/GenBank/DDBJ whole genome shotgun (WGS) entry which is preliminary data.</text>
</comment>
<name>A0A151N8M9_ALLMI</name>
<evidence type="ECO:0000313" key="3">
    <source>
        <dbReference type="Proteomes" id="UP000050525"/>
    </source>
</evidence>